<comment type="subcellular location">
    <subcellularLocation>
        <location evidence="1 7">Cell membrane</location>
        <topology evidence="1 7">Multi-pass membrane protein</topology>
    </subcellularLocation>
</comment>
<keyword evidence="4 7" id="KW-0812">Transmembrane</keyword>
<organism evidence="9 10">
    <name type="scientific">Roseomonas haemaphysalidis</name>
    <dbReference type="NCBI Taxonomy" id="2768162"/>
    <lineage>
        <taxon>Bacteria</taxon>
        <taxon>Pseudomonadati</taxon>
        <taxon>Pseudomonadota</taxon>
        <taxon>Alphaproteobacteria</taxon>
        <taxon>Acetobacterales</taxon>
        <taxon>Roseomonadaceae</taxon>
        <taxon>Roseomonas</taxon>
    </lineage>
</organism>
<sequence>MGSLIRVLGGRVAQALLVALLVSTACFLMVRLLPGDMAFRVAASRYGYDLVDGAAAEAVRQELGLDRPWLVQLAGWFASLARLDLGVSLASGEPVLALLGMQLGHTLLLSVVALLFSLLLGPPLGVLAGLRAGGWWDGIALALAAALRAVPAFVVGIALMLWLAVEWDWLPVAGIGGWREVVLPALTLALGLAAASSRVTRDAVAAVVASPFFGFARMKGLGDGAAFRRHGLRNASIPVVAYLGLQLVTLIEGVVVVESLFAWPGIGHALVHAVLGRDIPMVQGTALLMGLLFVALNAVTDLACWGLDPRRRAVRA</sequence>
<feature type="transmembrane region" description="Helical" evidence="7">
    <location>
        <begin position="95"/>
        <end position="119"/>
    </location>
</feature>
<comment type="caution">
    <text evidence="9">The sequence shown here is derived from an EMBL/GenBank/DDBJ whole genome shotgun (WGS) entry which is preliminary data.</text>
</comment>
<protein>
    <submittedName>
        <fullName evidence="9">ABC transporter permease</fullName>
    </submittedName>
</protein>
<evidence type="ECO:0000256" key="5">
    <source>
        <dbReference type="ARBA" id="ARBA00022989"/>
    </source>
</evidence>
<keyword evidence="3" id="KW-1003">Cell membrane</keyword>
<dbReference type="SUPFAM" id="SSF161098">
    <property type="entry name" value="MetI-like"/>
    <property type="match status" value="1"/>
</dbReference>
<feature type="transmembrane region" description="Helical" evidence="7">
    <location>
        <begin position="12"/>
        <end position="30"/>
    </location>
</feature>
<dbReference type="InterPro" id="IPR000515">
    <property type="entry name" value="MetI-like"/>
</dbReference>
<evidence type="ECO:0000256" key="4">
    <source>
        <dbReference type="ARBA" id="ARBA00022692"/>
    </source>
</evidence>
<dbReference type="PANTHER" id="PTHR43163">
    <property type="entry name" value="DIPEPTIDE TRANSPORT SYSTEM PERMEASE PROTEIN DPPB-RELATED"/>
    <property type="match status" value="1"/>
</dbReference>
<comment type="similarity">
    <text evidence="7">Belongs to the binding-protein-dependent transport system permease family.</text>
</comment>
<reference evidence="9 10" key="1">
    <citation type="submission" date="2020-09" db="EMBL/GenBank/DDBJ databases">
        <title>Roseomonas.</title>
        <authorList>
            <person name="Zhu W."/>
        </authorList>
    </citation>
    <scope>NUCLEOTIDE SEQUENCE [LARGE SCALE GENOMIC DNA]</scope>
    <source>
        <strain evidence="9 10">573</strain>
    </source>
</reference>
<evidence type="ECO:0000256" key="7">
    <source>
        <dbReference type="RuleBase" id="RU363032"/>
    </source>
</evidence>
<keyword evidence="6 7" id="KW-0472">Membrane</keyword>
<dbReference type="PROSITE" id="PS51257">
    <property type="entry name" value="PROKAR_LIPOPROTEIN"/>
    <property type="match status" value="1"/>
</dbReference>
<evidence type="ECO:0000256" key="6">
    <source>
        <dbReference type="ARBA" id="ARBA00023136"/>
    </source>
</evidence>
<proteinExistence type="inferred from homology"/>
<dbReference type="RefSeq" id="WP_207416882.1">
    <property type="nucleotide sequence ID" value="NZ_CP061177.1"/>
</dbReference>
<accession>A0ABS3KPH7</accession>
<evidence type="ECO:0000313" key="10">
    <source>
        <dbReference type="Proteomes" id="UP001518989"/>
    </source>
</evidence>
<dbReference type="Pfam" id="PF00528">
    <property type="entry name" value="BPD_transp_1"/>
    <property type="match status" value="1"/>
</dbReference>
<evidence type="ECO:0000256" key="3">
    <source>
        <dbReference type="ARBA" id="ARBA00022475"/>
    </source>
</evidence>
<keyword evidence="5 7" id="KW-1133">Transmembrane helix</keyword>
<dbReference type="Proteomes" id="UP001518989">
    <property type="component" value="Unassembled WGS sequence"/>
</dbReference>
<evidence type="ECO:0000256" key="2">
    <source>
        <dbReference type="ARBA" id="ARBA00022448"/>
    </source>
</evidence>
<evidence type="ECO:0000313" key="9">
    <source>
        <dbReference type="EMBL" id="MBO1079332.1"/>
    </source>
</evidence>
<dbReference type="EMBL" id="JACTNG010000004">
    <property type="protein sequence ID" value="MBO1079332.1"/>
    <property type="molecule type" value="Genomic_DNA"/>
</dbReference>
<feature type="transmembrane region" description="Helical" evidence="7">
    <location>
        <begin position="177"/>
        <end position="197"/>
    </location>
</feature>
<feature type="transmembrane region" description="Helical" evidence="7">
    <location>
        <begin position="239"/>
        <end position="266"/>
    </location>
</feature>
<dbReference type="PROSITE" id="PS50928">
    <property type="entry name" value="ABC_TM1"/>
    <property type="match status" value="1"/>
</dbReference>
<evidence type="ECO:0000256" key="1">
    <source>
        <dbReference type="ARBA" id="ARBA00004651"/>
    </source>
</evidence>
<dbReference type="CDD" id="cd06261">
    <property type="entry name" value="TM_PBP2"/>
    <property type="match status" value="1"/>
</dbReference>
<feature type="transmembrane region" description="Helical" evidence="7">
    <location>
        <begin position="139"/>
        <end position="165"/>
    </location>
</feature>
<evidence type="ECO:0000259" key="8">
    <source>
        <dbReference type="PROSITE" id="PS50928"/>
    </source>
</evidence>
<feature type="domain" description="ABC transmembrane type-1" evidence="8">
    <location>
        <begin position="103"/>
        <end position="300"/>
    </location>
</feature>
<feature type="transmembrane region" description="Helical" evidence="7">
    <location>
        <begin position="286"/>
        <end position="307"/>
    </location>
</feature>
<name>A0ABS3KPH7_9PROT</name>
<keyword evidence="2 7" id="KW-0813">Transport</keyword>
<keyword evidence="10" id="KW-1185">Reference proteome</keyword>
<dbReference type="PANTHER" id="PTHR43163:SF6">
    <property type="entry name" value="DIPEPTIDE TRANSPORT SYSTEM PERMEASE PROTEIN DPPB-RELATED"/>
    <property type="match status" value="1"/>
</dbReference>
<gene>
    <name evidence="9" type="ORF">IAI61_09835</name>
</gene>
<dbReference type="Gene3D" id="1.10.3720.10">
    <property type="entry name" value="MetI-like"/>
    <property type="match status" value="1"/>
</dbReference>
<dbReference type="InterPro" id="IPR035906">
    <property type="entry name" value="MetI-like_sf"/>
</dbReference>